<keyword evidence="3" id="KW-1185">Reference proteome</keyword>
<dbReference type="RefSeq" id="WP_207945225.1">
    <property type="nucleotide sequence ID" value="NZ_SMKU01000517.1"/>
</dbReference>
<feature type="region of interest" description="Disordered" evidence="1">
    <location>
        <begin position="94"/>
        <end position="122"/>
    </location>
</feature>
<evidence type="ECO:0000256" key="1">
    <source>
        <dbReference type="SAM" id="MobiDB-lite"/>
    </source>
</evidence>
<accession>A0A4R4ZWY0</accession>
<dbReference type="AlphaFoldDB" id="A0A4R4ZWY0"/>
<sequence length="122" mass="13311">MSRTPKWPAASCLACDAWGGMAHRGLCLVCYGFQARNPGTGPCAACSRDRHLKKDHCRSCWVQAGLDRPPLKVPRHRVLLPYVRQVRHHQLFLAGTGAPRDTIPKRPRRHGGGSGAPGLAAK</sequence>
<protein>
    <submittedName>
        <fullName evidence="2">Uncharacterized protein</fullName>
    </submittedName>
</protein>
<dbReference type="Proteomes" id="UP000294513">
    <property type="component" value="Unassembled WGS sequence"/>
</dbReference>
<name>A0A4R4ZWY0_9ACTN</name>
<gene>
    <name evidence="2" type="ORF">E1298_44340</name>
</gene>
<reference evidence="2 3" key="1">
    <citation type="submission" date="2019-03" db="EMBL/GenBank/DDBJ databases">
        <title>Draft genome sequences of novel Actinobacteria.</title>
        <authorList>
            <person name="Sahin N."/>
            <person name="Ay H."/>
            <person name="Saygin H."/>
        </authorList>
    </citation>
    <scope>NUCLEOTIDE SEQUENCE [LARGE SCALE GENOMIC DNA]</scope>
    <source>
        <strain evidence="2 3">H3C3</strain>
    </source>
</reference>
<proteinExistence type="predicted"/>
<feature type="non-terminal residue" evidence="2">
    <location>
        <position position="122"/>
    </location>
</feature>
<dbReference type="EMBL" id="SMKU01000517">
    <property type="protein sequence ID" value="TDD62794.1"/>
    <property type="molecule type" value="Genomic_DNA"/>
</dbReference>
<organism evidence="2 3">
    <name type="scientific">Actinomadura rubrisoli</name>
    <dbReference type="NCBI Taxonomy" id="2530368"/>
    <lineage>
        <taxon>Bacteria</taxon>
        <taxon>Bacillati</taxon>
        <taxon>Actinomycetota</taxon>
        <taxon>Actinomycetes</taxon>
        <taxon>Streptosporangiales</taxon>
        <taxon>Thermomonosporaceae</taxon>
        <taxon>Actinomadura</taxon>
    </lineage>
</organism>
<evidence type="ECO:0000313" key="3">
    <source>
        <dbReference type="Proteomes" id="UP000294513"/>
    </source>
</evidence>
<comment type="caution">
    <text evidence="2">The sequence shown here is derived from an EMBL/GenBank/DDBJ whole genome shotgun (WGS) entry which is preliminary data.</text>
</comment>
<evidence type="ECO:0000313" key="2">
    <source>
        <dbReference type="EMBL" id="TDD62794.1"/>
    </source>
</evidence>